<dbReference type="SUPFAM" id="SSF46785">
    <property type="entry name" value="Winged helix' DNA-binding domain"/>
    <property type="match status" value="1"/>
</dbReference>
<dbReference type="InterPro" id="IPR001373">
    <property type="entry name" value="Cullin_N"/>
</dbReference>
<dbReference type="Pfam" id="PF26557">
    <property type="entry name" value="Cullin_AB"/>
    <property type="match status" value="1"/>
</dbReference>
<name>A0A0L0HQJ0_SPIPD</name>
<dbReference type="GO" id="GO:0031625">
    <property type="term" value="F:ubiquitin protein ligase binding"/>
    <property type="evidence" value="ECO:0007669"/>
    <property type="project" value="InterPro"/>
</dbReference>
<dbReference type="Gene3D" id="4.10.1030.10">
    <property type="entry name" value="Ring Box Chain A, domain 5"/>
    <property type="match status" value="1"/>
</dbReference>
<dbReference type="Pfam" id="PF00888">
    <property type="entry name" value="Cullin"/>
    <property type="match status" value="1"/>
</dbReference>
<dbReference type="GO" id="GO:0019005">
    <property type="term" value="C:SCF ubiquitin ligase complex"/>
    <property type="evidence" value="ECO:0007669"/>
    <property type="project" value="UniProtKB-ARBA"/>
</dbReference>
<reference evidence="11 12" key="1">
    <citation type="submission" date="2009-08" db="EMBL/GenBank/DDBJ databases">
        <title>The Genome Sequence of Spizellomyces punctatus strain DAOM BR117.</title>
        <authorList>
            <consortium name="The Broad Institute Genome Sequencing Platform"/>
            <person name="Russ C."/>
            <person name="Cuomo C."/>
            <person name="Shea T."/>
            <person name="Young S.K."/>
            <person name="Zeng Q."/>
            <person name="Koehrsen M."/>
            <person name="Haas B."/>
            <person name="Borodovsky M."/>
            <person name="Guigo R."/>
            <person name="Alvarado L."/>
            <person name="Berlin A."/>
            <person name="Bochicchio J."/>
            <person name="Borenstein D."/>
            <person name="Chapman S."/>
            <person name="Chen Z."/>
            <person name="Engels R."/>
            <person name="Freedman E."/>
            <person name="Gellesch M."/>
            <person name="Goldberg J."/>
            <person name="Griggs A."/>
            <person name="Gujja S."/>
            <person name="Heiman D."/>
            <person name="Hepburn T."/>
            <person name="Howarth C."/>
            <person name="Jen D."/>
            <person name="Larson L."/>
            <person name="Lewis B."/>
            <person name="Mehta T."/>
            <person name="Park D."/>
            <person name="Pearson M."/>
            <person name="Roberts A."/>
            <person name="Saif S."/>
            <person name="Shenoy N."/>
            <person name="Sisk P."/>
            <person name="Stolte C."/>
            <person name="Sykes S."/>
            <person name="Thomson T."/>
            <person name="Walk T."/>
            <person name="White J."/>
            <person name="Yandava C."/>
            <person name="Burger G."/>
            <person name="Gray M.W."/>
            <person name="Holland P.W.H."/>
            <person name="King N."/>
            <person name="Lang F.B.F."/>
            <person name="Roger A.J."/>
            <person name="Ruiz-Trillo I."/>
            <person name="Lander E."/>
            <person name="Nusbaum C."/>
        </authorList>
    </citation>
    <scope>NUCLEOTIDE SEQUENCE [LARGE SCALE GENOMIC DNA]</scope>
    <source>
        <strain evidence="11 12">DAOM BR117</strain>
    </source>
</reference>
<dbReference type="SUPFAM" id="SSF74788">
    <property type="entry name" value="Cullin repeat-like"/>
    <property type="match status" value="1"/>
</dbReference>
<keyword evidence="5" id="KW-0832">Ubl conjugation</keyword>
<gene>
    <name evidence="11" type="ORF">SPPG_02377</name>
</gene>
<dbReference type="InterPro" id="IPR016158">
    <property type="entry name" value="Cullin_homology"/>
</dbReference>
<evidence type="ECO:0000256" key="6">
    <source>
        <dbReference type="ARBA" id="ARBA00069612"/>
    </source>
</evidence>
<evidence type="ECO:0000313" key="11">
    <source>
        <dbReference type="EMBL" id="KND03333.1"/>
    </source>
</evidence>
<dbReference type="InterPro" id="IPR045093">
    <property type="entry name" value="Cullin"/>
</dbReference>
<dbReference type="OrthoDB" id="27073at2759"/>
<evidence type="ECO:0000256" key="8">
    <source>
        <dbReference type="RuleBase" id="RU003829"/>
    </source>
</evidence>
<feature type="region of interest" description="Disordered" evidence="9">
    <location>
        <begin position="350"/>
        <end position="379"/>
    </location>
</feature>
<dbReference type="Proteomes" id="UP000053201">
    <property type="component" value="Unassembled WGS sequence"/>
</dbReference>
<dbReference type="InterPro" id="IPR059120">
    <property type="entry name" value="Cullin-like_AB"/>
</dbReference>
<dbReference type="SMART" id="SM00182">
    <property type="entry name" value="CULLIN"/>
    <property type="match status" value="1"/>
</dbReference>
<dbReference type="InterPro" id="IPR016157">
    <property type="entry name" value="Cullin_CS"/>
</dbReference>
<dbReference type="VEuPathDB" id="FungiDB:SPPG_02377"/>
<dbReference type="PROSITE" id="PS50069">
    <property type="entry name" value="CULLIN_2"/>
    <property type="match status" value="1"/>
</dbReference>
<organism evidence="11 12">
    <name type="scientific">Spizellomyces punctatus (strain DAOM BR117)</name>
    <dbReference type="NCBI Taxonomy" id="645134"/>
    <lineage>
        <taxon>Eukaryota</taxon>
        <taxon>Fungi</taxon>
        <taxon>Fungi incertae sedis</taxon>
        <taxon>Chytridiomycota</taxon>
        <taxon>Chytridiomycota incertae sedis</taxon>
        <taxon>Chytridiomycetes</taxon>
        <taxon>Spizellomycetales</taxon>
        <taxon>Spizellomycetaceae</taxon>
        <taxon>Spizellomyces</taxon>
    </lineage>
</organism>
<dbReference type="InterPro" id="IPR036317">
    <property type="entry name" value="Cullin_homology_sf"/>
</dbReference>
<evidence type="ECO:0000256" key="1">
    <source>
        <dbReference type="ARBA" id="ARBA00004906"/>
    </source>
</evidence>
<dbReference type="AlphaFoldDB" id="A0A0L0HQJ0"/>
<protein>
    <recommendedName>
        <fullName evidence="6">Cullin-1</fullName>
    </recommendedName>
</protein>
<dbReference type="FunFam" id="1.20.1310.10:FF:000029">
    <property type="entry name" value="Cullin homolog 1"/>
    <property type="match status" value="1"/>
</dbReference>
<dbReference type="FunFam" id="1.20.1310.10:FF:000026">
    <property type="entry name" value="Cullin 1"/>
    <property type="match status" value="1"/>
</dbReference>
<feature type="domain" description="Cullin family profile" evidence="10">
    <location>
        <begin position="436"/>
        <end position="669"/>
    </location>
</feature>
<comment type="pathway">
    <text evidence="1">Protein modification; protein ubiquitination.</text>
</comment>
<sequence length="795" mass="90789">MAAYGAQAQPIDLATTWPKLEAGVDRIMNRLRDGLSYGTWMDLYTLIYNYCTSSRMNTGLNNEPIGGSSSNRGANLMGADLYINLKAYLKQHLDALKTEADQQMDEDLLTFYTREWKRYTTATMYIHHIFRYLNRHWVKREIDEGHKTIYDVYTLTLVTWRDHFFGGGPGTVQQKVMDAVLKLIERQRNGETIDTSLIYNVVESFVSLGLDENDSTKSTLDVYKRYFEVPFLAKTDAYYKMESEKFISENTITDYMKKAEARLAEEDHRVQMYLHSSTQKGLILTCETVLIKNHTGPIQEEFQNLLDQDKVEDLSRMYGLLCRVPEGLEKLRLIFEVHVRKQGLSAVEKVAGSSAAPVNEEGDEDDEPTPKKKTKKSAAGDVDPKVYVDALLAVHRKFSALVDEAFKGEAGFGASLDKACREFVNRNKVCKEGSSKSPELLAKHCDSLLKKNSKLTEEHEVEDVLNSVMTIFKYVEDKDVFQKFYQKSLAKRLVHGSSASEDMEESMINKLKDACGFEFTNKLSRMFQDVTLSKDINDQFREQMSRTHEKDDLTDFHILVGGTASWPLHASPSGFNIPSELLKTYERFQNFYNHKYSGRKLNWLFHLGKAELKTNYVKLGKSPYTLIVTNYQMGVLLQYNAATTYTWEELLNSTGVAPEQLAGQIGTLVKGKILTVEGGKVGEAGSRYELNMGFKSKKLRIKLDQPVKAEQKAEADDTHKTIEEDRKMLIQAAIVRIMKTRKVMNHQTLMGEVISQLNARFKPKVPDIKKCIDILLEKEYIERMEGQKDMFSYVA</sequence>
<dbReference type="Pfam" id="PF10557">
    <property type="entry name" value="Cullin_Nedd8"/>
    <property type="match status" value="1"/>
</dbReference>
<dbReference type="Gene3D" id="1.20.1310.10">
    <property type="entry name" value="Cullin Repeats"/>
    <property type="match status" value="4"/>
</dbReference>
<dbReference type="GO" id="GO:0031146">
    <property type="term" value="P:SCF-dependent proteasomal ubiquitin-dependent protein catabolic process"/>
    <property type="evidence" value="ECO:0007669"/>
    <property type="project" value="UniProtKB-ARBA"/>
</dbReference>
<keyword evidence="4" id="KW-0833">Ubl conjugation pathway</keyword>
<dbReference type="InterPro" id="IPR016159">
    <property type="entry name" value="Cullin_repeat-like_dom_sf"/>
</dbReference>
<evidence type="ECO:0000256" key="9">
    <source>
        <dbReference type="SAM" id="MobiDB-lite"/>
    </source>
</evidence>
<dbReference type="SUPFAM" id="SSF75632">
    <property type="entry name" value="Cullin homology domain"/>
    <property type="match status" value="1"/>
</dbReference>
<evidence type="ECO:0000256" key="5">
    <source>
        <dbReference type="ARBA" id="ARBA00022843"/>
    </source>
</evidence>
<dbReference type="eggNOG" id="KOG2166">
    <property type="taxonomic scope" value="Eukaryota"/>
</dbReference>
<dbReference type="InterPro" id="IPR019559">
    <property type="entry name" value="Cullin_neddylation_domain"/>
</dbReference>
<dbReference type="PROSITE" id="PS01256">
    <property type="entry name" value="CULLIN_1"/>
    <property type="match status" value="1"/>
</dbReference>
<dbReference type="PANTHER" id="PTHR11932">
    <property type="entry name" value="CULLIN"/>
    <property type="match status" value="1"/>
</dbReference>
<evidence type="ECO:0000256" key="2">
    <source>
        <dbReference type="ARBA" id="ARBA00006019"/>
    </source>
</evidence>
<keyword evidence="3" id="KW-1017">Isopeptide bond</keyword>
<dbReference type="FunFam" id="1.20.1310.10:FF:000007">
    <property type="entry name" value="Cullin 1"/>
    <property type="match status" value="1"/>
</dbReference>
<dbReference type="Gene3D" id="1.10.10.10">
    <property type="entry name" value="Winged helix-like DNA-binding domain superfamily/Winged helix DNA-binding domain"/>
    <property type="match status" value="2"/>
</dbReference>
<dbReference type="FunFam" id="1.10.10.10:FF:000014">
    <property type="entry name" value="Cullin 1"/>
    <property type="match status" value="1"/>
</dbReference>
<dbReference type="FunFam" id="1.20.1310.10:FF:000011">
    <property type="entry name" value="Cullin 1"/>
    <property type="match status" value="1"/>
</dbReference>
<dbReference type="InParanoid" id="A0A0L0HQJ0"/>
<dbReference type="OMA" id="IREWDRY"/>
<dbReference type="InterPro" id="IPR036390">
    <property type="entry name" value="WH_DNA-bd_sf"/>
</dbReference>
<dbReference type="SMART" id="SM00884">
    <property type="entry name" value="Cullin_Nedd8"/>
    <property type="match status" value="1"/>
</dbReference>
<accession>A0A0L0HQJ0</accession>
<dbReference type="EMBL" id="KQ257452">
    <property type="protein sequence ID" value="KND03333.1"/>
    <property type="molecule type" value="Genomic_DNA"/>
</dbReference>
<dbReference type="RefSeq" id="XP_016611372.1">
    <property type="nucleotide sequence ID" value="XM_016750669.1"/>
</dbReference>
<comment type="similarity">
    <text evidence="2 7 8">Belongs to the cullin family.</text>
</comment>
<keyword evidence="12" id="KW-1185">Reference proteome</keyword>
<proteinExistence type="inferred from homology"/>
<dbReference type="STRING" id="645134.A0A0L0HQJ0"/>
<evidence type="ECO:0000256" key="3">
    <source>
        <dbReference type="ARBA" id="ARBA00022499"/>
    </source>
</evidence>
<evidence type="ECO:0000259" key="10">
    <source>
        <dbReference type="PROSITE" id="PS50069"/>
    </source>
</evidence>
<dbReference type="FunCoup" id="A0A0L0HQJ0">
    <property type="interactions" value="562"/>
</dbReference>
<dbReference type="InterPro" id="IPR036388">
    <property type="entry name" value="WH-like_DNA-bd_sf"/>
</dbReference>
<evidence type="ECO:0000313" key="12">
    <source>
        <dbReference type="Proteomes" id="UP000053201"/>
    </source>
</evidence>
<dbReference type="GeneID" id="27685967"/>
<evidence type="ECO:0000256" key="7">
    <source>
        <dbReference type="PROSITE-ProRule" id="PRU00330"/>
    </source>
</evidence>
<evidence type="ECO:0000256" key="4">
    <source>
        <dbReference type="ARBA" id="ARBA00022786"/>
    </source>
</evidence>